<proteinExistence type="predicted"/>
<comment type="caution">
    <text evidence="4">The sequence shown here is derived from an EMBL/GenBank/DDBJ whole genome shotgun (WGS) entry which is preliminary data.</text>
</comment>
<dbReference type="OrthoDB" id="3209103at2"/>
<evidence type="ECO:0000259" key="3">
    <source>
        <dbReference type="Pfam" id="PF00296"/>
    </source>
</evidence>
<dbReference type="SUPFAM" id="SSF51679">
    <property type="entry name" value="Bacterial luciferase-like"/>
    <property type="match status" value="1"/>
</dbReference>
<dbReference type="RefSeq" id="WP_124393658.1">
    <property type="nucleotide sequence ID" value="NZ_BHYM01000045.1"/>
</dbReference>
<evidence type="ECO:0000313" key="4">
    <source>
        <dbReference type="EMBL" id="GCE41593.1"/>
    </source>
</evidence>
<name>A0A402CDB9_RHOWR</name>
<dbReference type="AlphaFoldDB" id="A0A402CDB9"/>
<keyword evidence="2" id="KW-0503">Monooxygenase</keyword>
<feature type="domain" description="Luciferase-like" evidence="3">
    <location>
        <begin position="197"/>
        <end position="370"/>
    </location>
</feature>
<evidence type="ECO:0000256" key="1">
    <source>
        <dbReference type="ARBA" id="ARBA00023002"/>
    </source>
</evidence>
<evidence type="ECO:0000313" key="5">
    <source>
        <dbReference type="Proteomes" id="UP000287519"/>
    </source>
</evidence>
<dbReference type="InterPro" id="IPR011251">
    <property type="entry name" value="Luciferase-like_dom"/>
</dbReference>
<keyword evidence="5" id="KW-1185">Reference proteome</keyword>
<evidence type="ECO:0000256" key="2">
    <source>
        <dbReference type="ARBA" id="ARBA00023033"/>
    </source>
</evidence>
<dbReference type="GO" id="GO:0005829">
    <property type="term" value="C:cytosol"/>
    <property type="evidence" value="ECO:0007669"/>
    <property type="project" value="TreeGrafter"/>
</dbReference>
<gene>
    <name evidence="4" type="ORF">Rhow_005252</name>
</gene>
<dbReference type="InterPro" id="IPR050766">
    <property type="entry name" value="Bact_Lucif_Oxidored"/>
</dbReference>
<dbReference type="Proteomes" id="UP000287519">
    <property type="component" value="Unassembled WGS sequence"/>
</dbReference>
<dbReference type="PANTHER" id="PTHR30137:SF8">
    <property type="entry name" value="BLR5498 PROTEIN"/>
    <property type="match status" value="1"/>
</dbReference>
<dbReference type="GO" id="GO:0016705">
    <property type="term" value="F:oxidoreductase activity, acting on paired donors, with incorporation or reduction of molecular oxygen"/>
    <property type="evidence" value="ECO:0007669"/>
    <property type="project" value="InterPro"/>
</dbReference>
<protein>
    <submittedName>
        <fullName evidence="4">Probable peptide synthetase protein</fullName>
    </submittedName>
</protein>
<feature type="domain" description="Luciferase-like" evidence="3">
    <location>
        <begin position="31"/>
        <end position="181"/>
    </location>
</feature>
<accession>A0A402CDB9</accession>
<dbReference type="EMBL" id="BHYM01000045">
    <property type="protein sequence ID" value="GCE41593.1"/>
    <property type="molecule type" value="Genomic_DNA"/>
</dbReference>
<keyword evidence="1" id="KW-0560">Oxidoreductase</keyword>
<dbReference type="Pfam" id="PF00296">
    <property type="entry name" value="Bac_luciferase"/>
    <property type="match status" value="2"/>
</dbReference>
<dbReference type="PANTHER" id="PTHR30137">
    <property type="entry name" value="LUCIFERASE-LIKE MONOOXYGENASE"/>
    <property type="match status" value="1"/>
</dbReference>
<dbReference type="InterPro" id="IPR036661">
    <property type="entry name" value="Luciferase-like_sf"/>
</dbReference>
<reference evidence="4 5" key="1">
    <citation type="submission" date="2018-11" db="EMBL/GenBank/DDBJ databases">
        <title>Microbial catabolism of amino acid.</title>
        <authorList>
            <person name="Hibi M."/>
            <person name="Ogawa J."/>
        </authorList>
    </citation>
    <scope>NUCLEOTIDE SEQUENCE [LARGE SCALE GENOMIC DNA]</scope>
    <source>
        <strain evidence="4 5">C31-06</strain>
    </source>
</reference>
<sequence>MKVNIHTALKVPATNEERARLRPIARNTEKYQQMLRELEEMVVFADELGYDSFSVPEHHLHNEGLVMSPNSMLLYSKLAAMTKQIAFMPHSMVLPARNPIHVAEDIAIFDNLYPGRVKIGFARGYQKRWMQTLMQTELAASSVTDRESDEANREIFNEHLDIVMKALTEDAFRYEGKHFKIPYPLEGIGGWAGHEITRAWGAEGEVDEDGVVQKVGVIPAPLTKPHPEMFIPVSGSPATMIEAARRGFTAVMLESKPEKFAELCRNYQRYLQEAGHEAGLGDKVGAVRLVALGNSFEEAMEHAANTAGWDFWNYFGKFGFMEPFRMESDPPGQFVQLKDKYATAQRLLDAGHLLAGTPDDVRRQVEDLHGIHGNDGELDWFSWTFYAQGNVGVDEQKRQLELFADKVLPDFR</sequence>
<organism evidence="4 5">
    <name type="scientific">Rhodococcus wratislaviensis</name>
    <name type="common">Tsukamurella wratislaviensis</name>
    <dbReference type="NCBI Taxonomy" id="44752"/>
    <lineage>
        <taxon>Bacteria</taxon>
        <taxon>Bacillati</taxon>
        <taxon>Actinomycetota</taxon>
        <taxon>Actinomycetes</taxon>
        <taxon>Mycobacteriales</taxon>
        <taxon>Nocardiaceae</taxon>
        <taxon>Rhodococcus</taxon>
    </lineage>
</organism>
<dbReference type="GO" id="GO:0004497">
    <property type="term" value="F:monooxygenase activity"/>
    <property type="evidence" value="ECO:0007669"/>
    <property type="project" value="UniProtKB-KW"/>
</dbReference>
<dbReference type="Gene3D" id="3.20.20.30">
    <property type="entry name" value="Luciferase-like domain"/>
    <property type="match status" value="1"/>
</dbReference>